<dbReference type="Proteomes" id="UP000178681">
    <property type="component" value="Unassembled WGS sequence"/>
</dbReference>
<name>A0A1F5Z4Q5_9BACT</name>
<dbReference type="AlphaFoldDB" id="A0A1F5Z4Q5"/>
<sequence length="133" mass="14954">MANNFLRMELVAVYKKAIIDLAISWVLFENGTCVMILKPENDLRAQAIEIIKSHGSAIPGSPSGDFDVTKIPEIDGWLITGDYPGIMDYVSSQEGKRKDDFEIGMIGRMKRESDAKTQKVVHIEDKRKILNDL</sequence>
<organism evidence="1 2">
    <name type="scientific">Candidatus Gottesmanbacteria bacterium RIFCSPHIGHO2_01_FULL_42_12</name>
    <dbReference type="NCBI Taxonomy" id="1798377"/>
    <lineage>
        <taxon>Bacteria</taxon>
        <taxon>Candidatus Gottesmaniibacteriota</taxon>
    </lineage>
</organism>
<accession>A0A1F5Z4Q5</accession>
<evidence type="ECO:0000313" key="1">
    <source>
        <dbReference type="EMBL" id="OGG07429.1"/>
    </source>
</evidence>
<dbReference type="EMBL" id="MFJG01000005">
    <property type="protein sequence ID" value="OGG07429.1"/>
    <property type="molecule type" value="Genomic_DNA"/>
</dbReference>
<proteinExistence type="predicted"/>
<comment type="caution">
    <text evidence="1">The sequence shown here is derived from an EMBL/GenBank/DDBJ whole genome shotgun (WGS) entry which is preliminary data.</text>
</comment>
<gene>
    <name evidence="1" type="ORF">A2872_02400</name>
</gene>
<evidence type="ECO:0000313" key="2">
    <source>
        <dbReference type="Proteomes" id="UP000178681"/>
    </source>
</evidence>
<reference evidence="1 2" key="1">
    <citation type="journal article" date="2016" name="Nat. Commun.">
        <title>Thousands of microbial genomes shed light on interconnected biogeochemical processes in an aquifer system.</title>
        <authorList>
            <person name="Anantharaman K."/>
            <person name="Brown C.T."/>
            <person name="Hug L.A."/>
            <person name="Sharon I."/>
            <person name="Castelle C.J."/>
            <person name="Probst A.J."/>
            <person name="Thomas B.C."/>
            <person name="Singh A."/>
            <person name="Wilkins M.J."/>
            <person name="Karaoz U."/>
            <person name="Brodie E.L."/>
            <person name="Williams K.H."/>
            <person name="Hubbard S.S."/>
            <person name="Banfield J.F."/>
        </authorList>
    </citation>
    <scope>NUCLEOTIDE SEQUENCE [LARGE SCALE GENOMIC DNA]</scope>
</reference>
<protein>
    <submittedName>
        <fullName evidence="1">Uncharacterized protein</fullName>
    </submittedName>
</protein>
<dbReference type="STRING" id="1798377.A2872_02400"/>